<protein>
    <recommendedName>
        <fullName evidence="11">LPXTG cell wall anchor domain-containing protein</fullName>
    </recommendedName>
</protein>
<comment type="caution">
    <text evidence="9">The sequence shown here is derived from an EMBL/GenBank/DDBJ whole genome shotgun (WGS) entry which is preliminary data.</text>
</comment>
<evidence type="ECO:0000313" key="10">
    <source>
        <dbReference type="Proteomes" id="UP000284751"/>
    </source>
</evidence>
<sequence length="653" mass="72096">MICDESGYAESKDLPYGWYTVHQIKGWDGREFIEDFDVFISENGNVYRYLLNNANFESRVKIVKKDAESGNIVPQAGHGYEIYSPDGEKIVMEMTYPEVIEIDTFYTDSNGYLITPEPLPYGEGYYIVEVETVEPYVLDPTPVYFDITPDSAEDQDHITVVTVEKANMPQKGIITVNKAGEVFSSVITSGGGDSPLLYQPEYSLAGLEGATFEVIAAEDIVSGGILRYAKGEVVSTLTTDEKGSATSDPLYLGTYQIFERKAPDGMVITSEPITVKLVYAGQHESITTSVISMENERQKAQISLDKILQQDSGFGVGSNGEILAVSFGLYADENLVASDGSMIPKDGLIEIIQCDENGKATFNTDIPMGSKLYVKEYSTDSHYILSDDRYPVIFEYQGQEVADVTIAVNNGDPIENRLIYGEIVGLKVDQSDKPLTGAVFGLFHTDCVEFVKENAVMTADSREDGSFRFTKVPYGKYLIREIESAEGYAVTDKIFEVTIQEDGEIINIGKVVNRPITGKLELIKTDIADGKPLPNAGFRIRNDAGEIVAEGYTNDEGVATFTLGYGSYSYEEFDAPDGYQIDTTPHKFSITKDGEIIKAQMTNEKIPIYPQTGDKGSPGFWAALSILSISGAVFTYLGLRRRKNNLSNRERKE</sequence>
<dbReference type="InterPro" id="IPR041033">
    <property type="entry name" value="SpaA_PFL_dom_1"/>
</dbReference>
<dbReference type="PANTHER" id="PTHR36108">
    <property type="entry name" value="COLOSSIN-B-RELATED"/>
    <property type="match status" value="1"/>
</dbReference>
<comment type="similarity">
    <text evidence="1">Belongs to the serine-aspartate repeat-containing protein (SDr) family.</text>
</comment>
<dbReference type="InterPro" id="IPR013783">
    <property type="entry name" value="Ig-like_fold"/>
</dbReference>
<keyword evidence="3" id="KW-0964">Secreted</keyword>
<feature type="domain" description="Gram-positive cocci surface proteins LPxTG" evidence="7">
    <location>
        <begin position="610"/>
        <end position="645"/>
    </location>
</feature>
<feature type="domain" description="SpaA-like prealbumin fold" evidence="8">
    <location>
        <begin position="206"/>
        <end position="283"/>
    </location>
</feature>
<evidence type="ECO:0000256" key="1">
    <source>
        <dbReference type="ARBA" id="ARBA00007257"/>
    </source>
</evidence>
<evidence type="ECO:0008006" key="11">
    <source>
        <dbReference type="Google" id="ProtNLM"/>
    </source>
</evidence>
<dbReference type="Gene3D" id="2.60.40.10">
    <property type="entry name" value="Immunoglobulins"/>
    <property type="match status" value="5"/>
</dbReference>
<dbReference type="Proteomes" id="UP000284751">
    <property type="component" value="Unassembled WGS sequence"/>
</dbReference>
<evidence type="ECO:0000256" key="3">
    <source>
        <dbReference type="ARBA" id="ARBA00022525"/>
    </source>
</evidence>
<gene>
    <name evidence="9" type="ORF">DWY99_06920</name>
</gene>
<evidence type="ECO:0000256" key="6">
    <source>
        <dbReference type="SAM" id="Phobius"/>
    </source>
</evidence>
<evidence type="ECO:0000313" key="9">
    <source>
        <dbReference type="EMBL" id="RGQ40927.1"/>
    </source>
</evidence>
<dbReference type="InterPro" id="IPR019931">
    <property type="entry name" value="LPXTG_anchor"/>
</dbReference>
<evidence type="ECO:0000259" key="7">
    <source>
        <dbReference type="Pfam" id="PF00746"/>
    </source>
</evidence>
<evidence type="ECO:0000256" key="5">
    <source>
        <dbReference type="ARBA" id="ARBA00023088"/>
    </source>
</evidence>
<dbReference type="SUPFAM" id="SSF49478">
    <property type="entry name" value="Cna protein B-type domain"/>
    <property type="match status" value="2"/>
</dbReference>
<dbReference type="EMBL" id="QRTC01000022">
    <property type="protein sequence ID" value="RGQ40927.1"/>
    <property type="molecule type" value="Genomic_DNA"/>
</dbReference>
<keyword evidence="2" id="KW-0134">Cell wall</keyword>
<reference evidence="9 10" key="1">
    <citation type="submission" date="2018-08" db="EMBL/GenBank/DDBJ databases">
        <title>A genome reference for cultivated species of the human gut microbiota.</title>
        <authorList>
            <person name="Zou Y."/>
            <person name="Xue W."/>
            <person name="Luo G."/>
        </authorList>
    </citation>
    <scope>NUCLEOTIDE SEQUENCE [LARGE SCALE GENOMIC DNA]</scope>
    <source>
        <strain evidence="9 10">AF28-26</strain>
    </source>
</reference>
<feature type="transmembrane region" description="Helical" evidence="6">
    <location>
        <begin position="620"/>
        <end position="639"/>
    </location>
</feature>
<evidence type="ECO:0000256" key="4">
    <source>
        <dbReference type="ARBA" id="ARBA00022729"/>
    </source>
</evidence>
<dbReference type="PANTHER" id="PTHR36108:SF13">
    <property type="entry name" value="COLOSSIN-B-RELATED"/>
    <property type="match status" value="1"/>
</dbReference>
<feature type="domain" description="SpaA-like prealbumin fold" evidence="8">
    <location>
        <begin position="518"/>
        <end position="605"/>
    </location>
</feature>
<proteinExistence type="inferred from homology"/>
<keyword evidence="6" id="KW-1133">Transmembrane helix</keyword>
<dbReference type="Pfam" id="PF00746">
    <property type="entry name" value="Gram_pos_anchor"/>
    <property type="match status" value="1"/>
</dbReference>
<dbReference type="AlphaFoldDB" id="A0A412AXI3"/>
<name>A0A412AXI3_9FIRM</name>
<keyword evidence="5" id="KW-0572">Peptidoglycan-anchor</keyword>
<keyword evidence="6" id="KW-0472">Membrane</keyword>
<keyword evidence="6" id="KW-0812">Transmembrane</keyword>
<evidence type="ECO:0000256" key="2">
    <source>
        <dbReference type="ARBA" id="ARBA00022512"/>
    </source>
</evidence>
<feature type="domain" description="SpaA-like prealbumin fold" evidence="8">
    <location>
        <begin position="422"/>
        <end position="506"/>
    </location>
</feature>
<accession>A0A412AXI3</accession>
<evidence type="ECO:0000259" key="8">
    <source>
        <dbReference type="Pfam" id="PF17802"/>
    </source>
</evidence>
<keyword evidence="4" id="KW-0732">Signal</keyword>
<organism evidence="9 10">
    <name type="scientific">[Clostridium] leptum</name>
    <dbReference type="NCBI Taxonomy" id="1535"/>
    <lineage>
        <taxon>Bacteria</taxon>
        <taxon>Bacillati</taxon>
        <taxon>Bacillota</taxon>
        <taxon>Clostridia</taxon>
        <taxon>Eubacteriales</taxon>
        <taxon>Oscillospiraceae</taxon>
        <taxon>Oscillospiraceae incertae sedis</taxon>
    </lineage>
</organism>
<dbReference type="Pfam" id="PF17802">
    <property type="entry name" value="SpaA"/>
    <property type="match status" value="4"/>
</dbReference>
<feature type="domain" description="SpaA-like prealbumin fold" evidence="8">
    <location>
        <begin position="59"/>
        <end position="151"/>
    </location>
</feature>